<feature type="compositionally biased region" description="Polar residues" evidence="1">
    <location>
        <begin position="224"/>
        <end position="236"/>
    </location>
</feature>
<dbReference type="Proteomes" id="UP001151699">
    <property type="component" value="Chromosome A"/>
</dbReference>
<feature type="compositionally biased region" description="Basic residues" evidence="1">
    <location>
        <begin position="87"/>
        <end position="100"/>
    </location>
</feature>
<organism evidence="2 3">
    <name type="scientific">Pseudolycoriella hygida</name>
    <dbReference type="NCBI Taxonomy" id="35572"/>
    <lineage>
        <taxon>Eukaryota</taxon>
        <taxon>Metazoa</taxon>
        <taxon>Ecdysozoa</taxon>
        <taxon>Arthropoda</taxon>
        <taxon>Hexapoda</taxon>
        <taxon>Insecta</taxon>
        <taxon>Pterygota</taxon>
        <taxon>Neoptera</taxon>
        <taxon>Endopterygota</taxon>
        <taxon>Diptera</taxon>
        <taxon>Nematocera</taxon>
        <taxon>Sciaroidea</taxon>
        <taxon>Sciaridae</taxon>
        <taxon>Pseudolycoriella</taxon>
    </lineage>
</organism>
<feature type="compositionally biased region" description="Polar residues" evidence="1">
    <location>
        <begin position="135"/>
        <end position="155"/>
    </location>
</feature>
<feature type="compositionally biased region" description="Polar residues" evidence="1">
    <location>
        <begin position="309"/>
        <end position="326"/>
    </location>
</feature>
<feature type="region of interest" description="Disordered" evidence="1">
    <location>
        <begin position="69"/>
        <end position="123"/>
    </location>
</feature>
<evidence type="ECO:0000256" key="1">
    <source>
        <dbReference type="SAM" id="MobiDB-lite"/>
    </source>
</evidence>
<proteinExistence type="predicted"/>
<feature type="compositionally biased region" description="Acidic residues" evidence="1">
    <location>
        <begin position="157"/>
        <end position="167"/>
    </location>
</feature>
<dbReference type="EMBL" id="WJQU01000001">
    <property type="protein sequence ID" value="KAJ6645982.1"/>
    <property type="molecule type" value="Genomic_DNA"/>
</dbReference>
<feature type="region of interest" description="Disordered" evidence="1">
    <location>
        <begin position="419"/>
        <end position="456"/>
    </location>
</feature>
<feature type="compositionally biased region" description="Low complexity" evidence="1">
    <location>
        <begin position="191"/>
        <end position="206"/>
    </location>
</feature>
<feature type="region of interest" description="Disordered" evidence="1">
    <location>
        <begin position="301"/>
        <end position="333"/>
    </location>
</feature>
<feature type="region of interest" description="Disordered" evidence="1">
    <location>
        <begin position="135"/>
        <end position="169"/>
    </location>
</feature>
<accession>A0A9Q0S5A5</accession>
<evidence type="ECO:0000313" key="3">
    <source>
        <dbReference type="Proteomes" id="UP001151699"/>
    </source>
</evidence>
<gene>
    <name evidence="2" type="ORF">Bhyg_01191</name>
</gene>
<evidence type="ECO:0000313" key="2">
    <source>
        <dbReference type="EMBL" id="KAJ6645982.1"/>
    </source>
</evidence>
<dbReference type="OrthoDB" id="10646850at2759"/>
<keyword evidence="3" id="KW-1185">Reference proteome</keyword>
<feature type="region of interest" description="Disordered" evidence="1">
    <location>
        <begin position="191"/>
        <end position="236"/>
    </location>
</feature>
<comment type="caution">
    <text evidence="2">The sequence shown here is derived from an EMBL/GenBank/DDBJ whole genome shotgun (WGS) entry which is preliminary data.</text>
</comment>
<reference evidence="2" key="1">
    <citation type="submission" date="2022-07" db="EMBL/GenBank/DDBJ databases">
        <authorList>
            <person name="Trinca V."/>
            <person name="Uliana J.V.C."/>
            <person name="Torres T.T."/>
            <person name="Ward R.J."/>
            <person name="Monesi N."/>
        </authorList>
    </citation>
    <scope>NUCLEOTIDE SEQUENCE</scope>
    <source>
        <strain evidence="2">HSMRA1968</strain>
        <tissue evidence="2">Whole embryos</tissue>
    </source>
</reference>
<dbReference type="AlphaFoldDB" id="A0A9Q0S5A5"/>
<name>A0A9Q0S5A5_9DIPT</name>
<sequence>MVFPNTMSGKPKIAPKTMPATNEMTVFDEEMGMDLHLVFSKTTTKPEVEVVEPAVESVEPAVKPVKPAVKPVEPTPRTTLSPSTKKPFYKFPKRQRKYKPTTKATTQSPKEDTKPKPKAVSSRFGVRPTIRVRNFNRSSSPVTLPRTKLSTTTPPAQDEEILQTSDDDSSHQSRFRLFSARYRLNYLRGNTTTATTLPPTPVETTTRQSLPRKHNRRPQRVEETSLSGRPSKINNNLTRVTDANHRSMMSKVRVALEAATAQNQITEIPRSFASVEMNNRVKKIEQAVVNKMINVIAETKSVRRRGDASKNNSRNNRPVTETPIDTHTSRPDRGKKKFELLDIFDETPVVPMSYSDFMLMRTRRTNAKLVDKVEEDGVPIPTTRRSRRRQTTTVRPIEANNETPNLRGRFRMRGRLTLTTLSPPVQTTTESTSISPATTPEITTLTPAQTTLPSTSVNKQQILLQEEASSKLQSESKNEQQNKDLDVEDIVTTVSPPVKENAETLSSEFKPSPLWSITIAEIMDSTDMEPNHAYVLDEQTFENTLRSRRSRNIFEPPAQYLNGFVPVTSLVGPVPLIRSIQKSSKAIVRYNLPMESKERISKN</sequence>
<protein>
    <submittedName>
        <fullName evidence="2">Uncharacterized protein</fullName>
    </submittedName>
</protein>